<keyword evidence="6 8" id="KW-0100">Branched-chain amino acid biosynthesis</keyword>
<keyword evidence="5 8" id="KW-0028">Amino-acid biosynthesis</keyword>
<evidence type="ECO:0000256" key="8">
    <source>
        <dbReference type="RuleBase" id="RU368092"/>
    </source>
</evidence>
<name>A0ABU7R9D6_9ACTN</name>
<dbReference type="PROSITE" id="PS51671">
    <property type="entry name" value="ACT"/>
    <property type="match status" value="1"/>
</dbReference>
<evidence type="ECO:0000256" key="7">
    <source>
        <dbReference type="ARBA" id="ARBA00048670"/>
    </source>
</evidence>
<evidence type="ECO:0000256" key="6">
    <source>
        <dbReference type="ARBA" id="ARBA00023304"/>
    </source>
</evidence>
<proteinExistence type="inferred from homology"/>
<dbReference type="RefSeq" id="WP_330957979.1">
    <property type="nucleotide sequence ID" value="NZ_JAZGJQ010000003.1"/>
</dbReference>
<comment type="function">
    <text evidence="8">Catalyzes the conversion of 2 pyruvate molecules into acetolactate in the first common step of the biosynthetic pathway of the branched-amino acids such as leucine, isoleucine, and valine.</text>
</comment>
<protein>
    <recommendedName>
        <fullName evidence="8">Acetolactate synthase small subunit</fullName>
        <shortName evidence="8">AHAS</shortName>
        <shortName evidence="8">ALS</shortName>
        <ecNumber evidence="8">2.2.1.6</ecNumber>
    </recommendedName>
    <alternativeName>
        <fullName evidence="8">Acetohydroxy-acid synthase small subunit</fullName>
    </alternativeName>
</protein>
<dbReference type="EMBL" id="JAZGJQ010000003">
    <property type="protein sequence ID" value="MEE6147214.1"/>
    <property type="molecule type" value="Genomic_DNA"/>
</dbReference>
<keyword evidence="11" id="KW-1185">Reference proteome</keyword>
<dbReference type="NCBIfam" id="TIGR00119">
    <property type="entry name" value="acolac_sm"/>
    <property type="match status" value="1"/>
</dbReference>
<dbReference type="SUPFAM" id="SSF55021">
    <property type="entry name" value="ACT-like"/>
    <property type="match status" value="2"/>
</dbReference>
<dbReference type="InterPro" id="IPR039557">
    <property type="entry name" value="AHAS_ACT"/>
</dbReference>
<dbReference type="EC" id="2.2.1.6" evidence="8"/>
<dbReference type="Pfam" id="PF10369">
    <property type="entry name" value="ALS_ss_C"/>
    <property type="match status" value="1"/>
</dbReference>
<sequence>MQRYTLAILVKNEFGVLNRVTSMFRRRMFNISCLTVSETESPRFSRITVIFDGEDQAKRQLVSQLHKLPDIVGVKEFEKGASVSSELMLIKMDYDAADRHAVLDLVDAFDAKILDYTRDAVVIQVTGDTPKIDAFIDLMRDYRILEICRTGVVSLERGATVMRKVTKL</sequence>
<dbReference type="InterPro" id="IPR019455">
    <property type="entry name" value="Acetolactate_synth_ssu_C"/>
</dbReference>
<dbReference type="InterPro" id="IPR004789">
    <property type="entry name" value="Acetalactate_synth_ssu"/>
</dbReference>
<dbReference type="NCBIfam" id="NF008864">
    <property type="entry name" value="PRK11895.1"/>
    <property type="match status" value="1"/>
</dbReference>
<evidence type="ECO:0000313" key="10">
    <source>
        <dbReference type="EMBL" id="MEE6147214.1"/>
    </source>
</evidence>
<reference evidence="10 11" key="1">
    <citation type="submission" date="2024-01" db="EMBL/GenBank/DDBJ databases">
        <title>Description of Olsenella sp. nov., isolated from pig feces.</title>
        <authorList>
            <person name="Chang Y.-H."/>
        </authorList>
    </citation>
    <scope>NUCLEOTIDE SEQUENCE [LARGE SCALE GENOMIC DNA]</scope>
    <source>
        <strain evidence="10 11">YH-ols2223</strain>
    </source>
</reference>
<dbReference type="GO" id="GO:0003984">
    <property type="term" value="F:acetolactate synthase activity"/>
    <property type="evidence" value="ECO:0007669"/>
    <property type="project" value="UniProtKB-EC"/>
</dbReference>
<dbReference type="CDD" id="cd04878">
    <property type="entry name" value="ACT_AHAS"/>
    <property type="match status" value="1"/>
</dbReference>
<dbReference type="Pfam" id="PF22629">
    <property type="entry name" value="ACT_AHAS_ss"/>
    <property type="match status" value="1"/>
</dbReference>
<evidence type="ECO:0000256" key="4">
    <source>
        <dbReference type="ARBA" id="ARBA00011744"/>
    </source>
</evidence>
<accession>A0ABU7R9D6</accession>
<evidence type="ECO:0000256" key="1">
    <source>
        <dbReference type="ARBA" id="ARBA00004974"/>
    </source>
</evidence>
<dbReference type="Proteomes" id="UP001332931">
    <property type="component" value="Unassembled WGS sequence"/>
</dbReference>
<dbReference type="InterPro" id="IPR027271">
    <property type="entry name" value="Acetolactate_synth/TF_NikR_C"/>
</dbReference>
<comment type="caution">
    <text evidence="10">The sequence shown here is derived from an EMBL/GenBank/DDBJ whole genome shotgun (WGS) entry which is preliminary data.</text>
</comment>
<evidence type="ECO:0000256" key="3">
    <source>
        <dbReference type="ARBA" id="ARBA00006341"/>
    </source>
</evidence>
<dbReference type="InterPro" id="IPR002912">
    <property type="entry name" value="ACT_dom"/>
</dbReference>
<comment type="pathway">
    <text evidence="1 8">Amino-acid biosynthesis; L-isoleucine biosynthesis; L-isoleucine from 2-oxobutanoate: step 1/4.</text>
</comment>
<evidence type="ECO:0000259" key="9">
    <source>
        <dbReference type="PROSITE" id="PS51671"/>
    </source>
</evidence>
<dbReference type="Gene3D" id="3.30.70.1150">
    <property type="entry name" value="ACT-like. Chain A, domain 2"/>
    <property type="match status" value="1"/>
</dbReference>
<organism evidence="10 11">
    <name type="scientific">Olsenella absiana</name>
    <dbReference type="NCBI Taxonomy" id="3115222"/>
    <lineage>
        <taxon>Bacteria</taxon>
        <taxon>Bacillati</taxon>
        <taxon>Actinomycetota</taxon>
        <taxon>Coriobacteriia</taxon>
        <taxon>Coriobacteriales</taxon>
        <taxon>Atopobiaceae</taxon>
        <taxon>Olsenella</taxon>
    </lineage>
</organism>
<feature type="domain" description="ACT" evidence="9">
    <location>
        <begin position="5"/>
        <end position="79"/>
    </location>
</feature>
<gene>
    <name evidence="10" type="primary">ilvN</name>
    <name evidence="10" type="ORF">VXJ25_04290</name>
</gene>
<dbReference type="Gene3D" id="3.30.70.260">
    <property type="match status" value="1"/>
</dbReference>
<comment type="similarity">
    <text evidence="3 8">Belongs to the acetolactate synthase small subunit family.</text>
</comment>
<dbReference type="PANTHER" id="PTHR30239:SF0">
    <property type="entry name" value="ACETOLACTATE SYNTHASE SMALL SUBUNIT 1, CHLOROPLASTIC"/>
    <property type="match status" value="1"/>
</dbReference>
<dbReference type="PANTHER" id="PTHR30239">
    <property type="entry name" value="ACETOLACTATE SYNTHASE SMALL SUBUNIT"/>
    <property type="match status" value="1"/>
</dbReference>
<comment type="pathway">
    <text evidence="2 8">Amino-acid biosynthesis; L-valine biosynthesis; L-valine from pyruvate: step 1/4.</text>
</comment>
<keyword evidence="8 10" id="KW-0808">Transferase</keyword>
<comment type="subunit">
    <text evidence="4 8">Dimer of large and small chains.</text>
</comment>
<dbReference type="InterPro" id="IPR045865">
    <property type="entry name" value="ACT-like_dom_sf"/>
</dbReference>
<evidence type="ECO:0000256" key="5">
    <source>
        <dbReference type="ARBA" id="ARBA00022605"/>
    </source>
</evidence>
<comment type="catalytic activity">
    <reaction evidence="7 8">
        <text>2 pyruvate + H(+) = (2S)-2-acetolactate + CO2</text>
        <dbReference type="Rhea" id="RHEA:25249"/>
        <dbReference type="ChEBI" id="CHEBI:15361"/>
        <dbReference type="ChEBI" id="CHEBI:15378"/>
        <dbReference type="ChEBI" id="CHEBI:16526"/>
        <dbReference type="ChEBI" id="CHEBI:58476"/>
        <dbReference type="EC" id="2.2.1.6"/>
    </reaction>
</comment>
<evidence type="ECO:0000256" key="2">
    <source>
        <dbReference type="ARBA" id="ARBA00005025"/>
    </source>
</evidence>
<evidence type="ECO:0000313" key="11">
    <source>
        <dbReference type="Proteomes" id="UP001332931"/>
    </source>
</evidence>
<dbReference type="InterPro" id="IPR054480">
    <property type="entry name" value="AHAS_small-like_ACT"/>
</dbReference>